<dbReference type="GO" id="GO:0016740">
    <property type="term" value="F:transferase activity"/>
    <property type="evidence" value="ECO:0007669"/>
    <property type="project" value="UniProtKB-KW"/>
</dbReference>
<dbReference type="SUPFAM" id="SSF53448">
    <property type="entry name" value="Nucleotide-diphospho-sugar transferases"/>
    <property type="match status" value="1"/>
</dbReference>
<keyword evidence="2" id="KW-1185">Reference proteome</keyword>
<dbReference type="OrthoDB" id="9794124at2"/>
<dbReference type="Gene3D" id="3.90.550.10">
    <property type="entry name" value="Spore Coat Polysaccharide Biosynthesis Protein SpsA, Chain A"/>
    <property type="match status" value="1"/>
</dbReference>
<dbReference type="InterPro" id="IPR050834">
    <property type="entry name" value="Glycosyltransf_2"/>
</dbReference>
<comment type="caution">
    <text evidence="1">The sequence shown here is derived from an EMBL/GenBank/DDBJ whole genome shotgun (WGS) entry which is preliminary data.</text>
</comment>
<proteinExistence type="predicted"/>
<sequence length="276" mass="29936">MTGAPALPAPKGPLAVLTVTRDNHAGLLATHTSLRGQSVDDCVWLVADGGSTDGTADWLAAQSDAQSNLVWWRSAPDGGPYGGMNHALDAACALGCGHALFLNAGDQLAEADTLARLLDAIRQAPDAALLYGDALESMGDGRILLKVARTHKRAALGMFTHHQAMIYRIGAVRDLRFDPSYEIAADYAFTLATMTRGPIARLPFPVCLFAAGGLSQQKIMQGRREQARVRRAFFGHGRLRESLLSASQWAASALRRHVPAVYEFYRFRKSERFFLS</sequence>
<evidence type="ECO:0000313" key="1">
    <source>
        <dbReference type="EMBL" id="RJF85028.1"/>
    </source>
</evidence>
<accession>A0A418W4W8</accession>
<dbReference type="EMBL" id="QYUL01000001">
    <property type="protein sequence ID" value="RJF85028.1"/>
    <property type="molecule type" value="Genomic_DNA"/>
</dbReference>
<dbReference type="PANTHER" id="PTHR43685:SF3">
    <property type="entry name" value="SLR2126 PROTEIN"/>
    <property type="match status" value="1"/>
</dbReference>
<reference evidence="1 2" key="1">
    <citation type="submission" date="2018-09" db="EMBL/GenBank/DDBJ databases">
        <authorList>
            <person name="Zhu H."/>
        </authorList>
    </citation>
    <scope>NUCLEOTIDE SEQUENCE [LARGE SCALE GENOMIC DNA]</scope>
    <source>
        <strain evidence="1 2">K2W22B-5</strain>
    </source>
</reference>
<gene>
    <name evidence="1" type="ORF">D3877_11300</name>
</gene>
<dbReference type="PANTHER" id="PTHR43685">
    <property type="entry name" value="GLYCOSYLTRANSFERASE"/>
    <property type="match status" value="1"/>
</dbReference>
<organism evidence="1 2">
    <name type="scientific">Azospirillum cavernae</name>
    <dbReference type="NCBI Taxonomy" id="2320860"/>
    <lineage>
        <taxon>Bacteria</taxon>
        <taxon>Pseudomonadati</taxon>
        <taxon>Pseudomonadota</taxon>
        <taxon>Alphaproteobacteria</taxon>
        <taxon>Rhodospirillales</taxon>
        <taxon>Azospirillaceae</taxon>
        <taxon>Azospirillum</taxon>
    </lineage>
</organism>
<dbReference type="Proteomes" id="UP000283458">
    <property type="component" value="Unassembled WGS sequence"/>
</dbReference>
<evidence type="ECO:0000313" key="2">
    <source>
        <dbReference type="Proteomes" id="UP000283458"/>
    </source>
</evidence>
<dbReference type="InterPro" id="IPR029044">
    <property type="entry name" value="Nucleotide-diphossugar_trans"/>
</dbReference>
<dbReference type="AlphaFoldDB" id="A0A418W4W8"/>
<protein>
    <submittedName>
        <fullName evidence="1">Glycosyltransferase</fullName>
    </submittedName>
</protein>
<name>A0A418W4W8_9PROT</name>
<keyword evidence="1" id="KW-0808">Transferase</keyword>